<feature type="transmembrane region" description="Helical" evidence="5">
    <location>
        <begin position="21"/>
        <end position="38"/>
    </location>
</feature>
<organism evidence="7 8">
    <name type="scientific">Microbacterium gilvum</name>
    <dbReference type="NCBI Taxonomy" id="1336204"/>
    <lineage>
        <taxon>Bacteria</taxon>
        <taxon>Bacillati</taxon>
        <taxon>Actinomycetota</taxon>
        <taxon>Actinomycetes</taxon>
        <taxon>Micrococcales</taxon>
        <taxon>Microbacteriaceae</taxon>
        <taxon>Microbacterium</taxon>
    </lineage>
</organism>
<feature type="transmembrane region" description="Helical" evidence="5">
    <location>
        <begin position="340"/>
        <end position="361"/>
    </location>
</feature>
<dbReference type="PANTHER" id="PTHR37422:SF21">
    <property type="entry name" value="EXOQ-LIKE PROTEIN"/>
    <property type="match status" value="1"/>
</dbReference>
<evidence type="ECO:0000259" key="6">
    <source>
        <dbReference type="Pfam" id="PF04932"/>
    </source>
</evidence>
<name>A0ABP8ZYF5_9MICO</name>
<feature type="transmembrane region" description="Helical" evidence="5">
    <location>
        <begin position="44"/>
        <end position="64"/>
    </location>
</feature>
<evidence type="ECO:0000313" key="7">
    <source>
        <dbReference type="EMBL" id="GAA4769257.1"/>
    </source>
</evidence>
<keyword evidence="2 5" id="KW-0812">Transmembrane</keyword>
<comment type="caution">
    <text evidence="7">The sequence shown here is derived from an EMBL/GenBank/DDBJ whole genome shotgun (WGS) entry which is preliminary data.</text>
</comment>
<evidence type="ECO:0000256" key="1">
    <source>
        <dbReference type="ARBA" id="ARBA00004141"/>
    </source>
</evidence>
<keyword evidence="3 5" id="KW-1133">Transmembrane helix</keyword>
<protein>
    <recommendedName>
        <fullName evidence="6">O-antigen ligase-related domain-containing protein</fullName>
    </recommendedName>
</protein>
<evidence type="ECO:0000256" key="5">
    <source>
        <dbReference type="SAM" id="Phobius"/>
    </source>
</evidence>
<sequence length="438" mass="46971">MTNPYSPVRLALRMLRTADMARAYTIAALLAVFGAHVVERTAGGVALGTIMTLLVALGAAILFARRRELRVLSIAPTGLVAFVLWALVSTIWSGDDDATPSGWLSMLGYGFVAVVIAHVRDTLQTVRALGDVLRGLLAASLAVEILSGILLDMPFPFLGIAGEIASGGPVQGLFGTRNMLGFVAVVALVTFLVEWRTQSVPTQTAVFSISLAAVLAVLSASPTAVVLALSVTLALLALATVRRTRPARRRAVQWTLATAVVAGLAIAYALRHPILRWLDATAGFSLRADLWNSILTWVSNRPIQGYGWRGDWDAGAYPMNVINFYLGESHRSALNAFFDVLLQLGWIGLVLFASLCAIAFVRSWLVASERRSTVYAWTPAVLVALLVDSMFESFTLQGIGWVLLVLCAVRAGQSRSWRETLDLAASGGESQQPLGPAR</sequence>
<proteinExistence type="predicted"/>
<feature type="transmembrane region" description="Helical" evidence="5">
    <location>
        <begin position="253"/>
        <end position="270"/>
    </location>
</feature>
<dbReference type="InterPro" id="IPR051533">
    <property type="entry name" value="WaaL-like"/>
</dbReference>
<dbReference type="PANTHER" id="PTHR37422">
    <property type="entry name" value="TEICHURONIC ACID BIOSYNTHESIS PROTEIN TUAE"/>
    <property type="match status" value="1"/>
</dbReference>
<evidence type="ECO:0000313" key="8">
    <source>
        <dbReference type="Proteomes" id="UP001501645"/>
    </source>
</evidence>
<feature type="transmembrane region" description="Helical" evidence="5">
    <location>
        <begin position="71"/>
        <end position="91"/>
    </location>
</feature>
<feature type="domain" description="O-antigen ligase-related" evidence="6">
    <location>
        <begin position="209"/>
        <end position="353"/>
    </location>
</feature>
<feature type="transmembrane region" description="Helical" evidence="5">
    <location>
        <begin position="103"/>
        <end position="120"/>
    </location>
</feature>
<accession>A0ABP8ZYF5</accession>
<feature type="transmembrane region" description="Helical" evidence="5">
    <location>
        <begin position="171"/>
        <end position="193"/>
    </location>
</feature>
<dbReference type="Proteomes" id="UP001501645">
    <property type="component" value="Unassembled WGS sequence"/>
</dbReference>
<dbReference type="RefSeq" id="WP_345436816.1">
    <property type="nucleotide sequence ID" value="NZ_BAABKO010000001.1"/>
</dbReference>
<evidence type="ECO:0000256" key="2">
    <source>
        <dbReference type="ARBA" id="ARBA00022692"/>
    </source>
</evidence>
<comment type="subcellular location">
    <subcellularLocation>
        <location evidence="1">Membrane</location>
        <topology evidence="1">Multi-pass membrane protein</topology>
    </subcellularLocation>
</comment>
<keyword evidence="8" id="KW-1185">Reference proteome</keyword>
<evidence type="ECO:0000256" key="3">
    <source>
        <dbReference type="ARBA" id="ARBA00022989"/>
    </source>
</evidence>
<feature type="transmembrane region" description="Helical" evidence="5">
    <location>
        <begin position="224"/>
        <end position="241"/>
    </location>
</feature>
<gene>
    <name evidence="7" type="ORF">GCM10023351_11210</name>
</gene>
<keyword evidence="4 5" id="KW-0472">Membrane</keyword>
<dbReference type="EMBL" id="BAABKO010000001">
    <property type="protein sequence ID" value="GAA4769257.1"/>
    <property type="molecule type" value="Genomic_DNA"/>
</dbReference>
<reference evidence="8" key="1">
    <citation type="journal article" date="2019" name="Int. J. Syst. Evol. Microbiol.">
        <title>The Global Catalogue of Microorganisms (GCM) 10K type strain sequencing project: providing services to taxonomists for standard genome sequencing and annotation.</title>
        <authorList>
            <consortium name="The Broad Institute Genomics Platform"/>
            <consortium name="The Broad Institute Genome Sequencing Center for Infectious Disease"/>
            <person name="Wu L."/>
            <person name="Ma J."/>
        </authorList>
    </citation>
    <scope>NUCLEOTIDE SEQUENCE [LARGE SCALE GENOMIC DNA]</scope>
    <source>
        <strain evidence="8">JCM 18537</strain>
    </source>
</reference>
<dbReference type="InterPro" id="IPR007016">
    <property type="entry name" value="O-antigen_ligase-rel_domated"/>
</dbReference>
<dbReference type="Pfam" id="PF04932">
    <property type="entry name" value="Wzy_C"/>
    <property type="match status" value="1"/>
</dbReference>
<evidence type="ECO:0000256" key="4">
    <source>
        <dbReference type="ARBA" id="ARBA00023136"/>
    </source>
</evidence>
<feature type="transmembrane region" description="Helical" evidence="5">
    <location>
        <begin position="132"/>
        <end position="151"/>
    </location>
</feature>
<feature type="transmembrane region" description="Helical" evidence="5">
    <location>
        <begin position="200"/>
        <end position="218"/>
    </location>
</feature>